<dbReference type="Proteomes" id="UP000501690">
    <property type="component" value="Linkage Group LG9"/>
</dbReference>
<evidence type="ECO:0000313" key="2">
    <source>
        <dbReference type="EMBL" id="QCE05506.1"/>
    </source>
</evidence>
<dbReference type="GO" id="GO:0003955">
    <property type="term" value="F:NAD(P)H dehydrogenase (quinone) activity"/>
    <property type="evidence" value="ECO:0007669"/>
    <property type="project" value="TreeGrafter"/>
</dbReference>
<proteinExistence type="inferred from homology"/>
<gene>
    <name evidence="2" type="ORF">DEO72_LG9g509</name>
</gene>
<evidence type="ECO:0000313" key="3">
    <source>
        <dbReference type="Proteomes" id="UP000501690"/>
    </source>
</evidence>
<dbReference type="AlphaFoldDB" id="A0A4D6MVL0"/>
<keyword evidence="3" id="KW-1185">Reference proteome</keyword>
<dbReference type="Gene3D" id="3.40.50.360">
    <property type="match status" value="1"/>
</dbReference>
<dbReference type="PANTHER" id="PTHR30546">
    <property type="entry name" value="FLAVODOXIN-RELATED PROTEIN WRBA-RELATED"/>
    <property type="match status" value="1"/>
</dbReference>
<dbReference type="EMBL" id="CP039353">
    <property type="protein sequence ID" value="QCE05506.1"/>
    <property type="molecule type" value="Genomic_DNA"/>
</dbReference>
<dbReference type="InterPro" id="IPR029039">
    <property type="entry name" value="Flavoprotein-like_sf"/>
</dbReference>
<accession>A0A4D6MVL0</accession>
<organism evidence="2 3">
    <name type="scientific">Vigna unguiculata</name>
    <name type="common">Cowpea</name>
    <dbReference type="NCBI Taxonomy" id="3917"/>
    <lineage>
        <taxon>Eukaryota</taxon>
        <taxon>Viridiplantae</taxon>
        <taxon>Streptophyta</taxon>
        <taxon>Embryophyta</taxon>
        <taxon>Tracheophyta</taxon>
        <taxon>Spermatophyta</taxon>
        <taxon>Magnoliopsida</taxon>
        <taxon>eudicotyledons</taxon>
        <taxon>Gunneridae</taxon>
        <taxon>Pentapetalae</taxon>
        <taxon>rosids</taxon>
        <taxon>fabids</taxon>
        <taxon>Fabales</taxon>
        <taxon>Fabaceae</taxon>
        <taxon>Papilionoideae</taxon>
        <taxon>50 kb inversion clade</taxon>
        <taxon>NPAAA clade</taxon>
        <taxon>indigoferoid/millettioid clade</taxon>
        <taxon>Phaseoleae</taxon>
        <taxon>Vigna</taxon>
    </lineage>
</organism>
<protein>
    <submittedName>
        <fullName evidence="2">Trp repressor binding protein</fullName>
    </submittedName>
</protein>
<name>A0A4D6MVL0_VIGUN</name>
<reference evidence="2 3" key="1">
    <citation type="submission" date="2019-04" db="EMBL/GenBank/DDBJ databases">
        <title>An improved genome assembly and genetic linkage map for asparagus bean, Vigna unguiculata ssp. sesquipedialis.</title>
        <authorList>
            <person name="Xia Q."/>
            <person name="Zhang R."/>
            <person name="Dong Y."/>
        </authorList>
    </citation>
    <scope>NUCLEOTIDE SEQUENCE [LARGE SCALE GENOMIC DNA]</scope>
    <source>
        <tissue evidence="2">Leaf</tissue>
    </source>
</reference>
<dbReference type="GO" id="GO:0016020">
    <property type="term" value="C:membrane"/>
    <property type="evidence" value="ECO:0007669"/>
    <property type="project" value="TreeGrafter"/>
</dbReference>
<dbReference type="PANTHER" id="PTHR30546:SF56">
    <property type="entry name" value="NAD(P)H DEHYDROGENASE (QUINONE)"/>
    <property type="match status" value="1"/>
</dbReference>
<comment type="similarity">
    <text evidence="1">Belongs to the WrbA family.</text>
</comment>
<evidence type="ECO:0000256" key="1">
    <source>
        <dbReference type="ARBA" id="ARBA00006961"/>
    </source>
</evidence>
<sequence length="144" mass="15902">MKEQLAWEIEKGAASVEGVEAKLWQVPETFPEVLQKLGAPPKCDVPTSFLRPMAFCLVFLQISSIALLCMEVVKKLPRESLNSSLIPLFLFLYVDIYYSTRSPWNDLCAVGYTFGAGIFELEKLKGGSPYGSGTYAGDGSRQPI</sequence>